<accession>A0A853FFN7</accession>
<keyword evidence="1" id="KW-0802">TPR repeat</keyword>
<dbReference type="Gene3D" id="1.25.40.10">
    <property type="entry name" value="Tetratricopeptide repeat domain"/>
    <property type="match status" value="1"/>
</dbReference>
<dbReference type="OrthoDB" id="5294075at2"/>
<dbReference type="AlphaFoldDB" id="A0A853FFN7"/>
<feature type="repeat" description="TPR" evidence="1">
    <location>
        <begin position="167"/>
        <end position="200"/>
    </location>
</feature>
<evidence type="ECO:0000256" key="1">
    <source>
        <dbReference type="PROSITE-ProRule" id="PRU00339"/>
    </source>
</evidence>
<dbReference type="SUPFAM" id="SSF48452">
    <property type="entry name" value="TPR-like"/>
    <property type="match status" value="1"/>
</dbReference>
<evidence type="ECO:0000313" key="2">
    <source>
        <dbReference type="EMBL" id="NYT38689.1"/>
    </source>
</evidence>
<dbReference type="InterPro" id="IPR019734">
    <property type="entry name" value="TPR_rpt"/>
</dbReference>
<protein>
    <submittedName>
        <fullName evidence="2">Tetratricopeptide repeat protein</fullName>
    </submittedName>
</protein>
<dbReference type="Proteomes" id="UP000580517">
    <property type="component" value="Unassembled WGS sequence"/>
</dbReference>
<sequence>MTLLLGSWPLAMRAQTPVPGLVPHVDLNASVDAGPDFGAFDPSRGGVTAAIAPAPSTGKLFEDAPREEGGWKGLARLLEALEPNVDTSIPLTASQITDRISGMLDQGQAHQALDVIEKREAQLKSQGGIGTDVQLMFLHARALSAVGRHDDAVALYLKMTTLYPELPEPWNNLAAEYVRQGKLDMARDALTVALQADPGYATAQANLGEVQLMLAERSFRQAGASRKANQAAEILKH</sequence>
<dbReference type="SMART" id="SM00028">
    <property type="entry name" value="TPR"/>
    <property type="match status" value="2"/>
</dbReference>
<dbReference type="EMBL" id="JACCEW010000006">
    <property type="protein sequence ID" value="NYT38689.1"/>
    <property type="molecule type" value="Genomic_DNA"/>
</dbReference>
<evidence type="ECO:0000313" key="3">
    <source>
        <dbReference type="Proteomes" id="UP000580517"/>
    </source>
</evidence>
<proteinExistence type="predicted"/>
<comment type="caution">
    <text evidence="2">The sequence shown here is derived from an EMBL/GenBank/DDBJ whole genome shotgun (WGS) entry which is preliminary data.</text>
</comment>
<dbReference type="InterPro" id="IPR011990">
    <property type="entry name" value="TPR-like_helical_dom_sf"/>
</dbReference>
<reference evidence="2 3" key="1">
    <citation type="submission" date="2020-07" db="EMBL/GenBank/DDBJ databases">
        <title>Taxonomic revisions and descriptions of new bacterial species based on genomic comparisons in the high-G+C-content subgroup of the family Alcaligenaceae.</title>
        <authorList>
            <person name="Szabo A."/>
            <person name="Felfoldi T."/>
        </authorList>
    </citation>
    <scope>NUCLEOTIDE SEQUENCE [LARGE SCALE GENOMIC DNA]</scope>
    <source>
        <strain evidence="2 3">DSM 25264</strain>
    </source>
</reference>
<dbReference type="PROSITE" id="PS50005">
    <property type="entry name" value="TPR"/>
    <property type="match status" value="1"/>
</dbReference>
<gene>
    <name evidence="2" type="ORF">H0A68_17560</name>
</gene>
<keyword evidence="3" id="KW-1185">Reference proteome</keyword>
<organism evidence="2 3">
    <name type="scientific">Allopusillimonas soli</name>
    <dbReference type="NCBI Taxonomy" id="659016"/>
    <lineage>
        <taxon>Bacteria</taxon>
        <taxon>Pseudomonadati</taxon>
        <taxon>Pseudomonadota</taxon>
        <taxon>Betaproteobacteria</taxon>
        <taxon>Burkholderiales</taxon>
        <taxon>Alcaligenaceae</taxon>
        <taxon>Allopusillimonas</taxon>
    </lineage>
</organism>
<name>A0A853FFN7_9BURK</name>
<dbReference type="RefSeq" id="WP_129970654.1">
    <property type="nucleotide sequence ID" value="NZ_JACCEW010000006.1"/>
</dbReference>